<protein>
    <recommendedName>
        <fullName evidence="9">Histidinol-phosphate aminotransferase</fullName>
        <ecNumber evidence="9">2.6.1.9</ecNumber>
    </recommendedName>
    <alternativeName>
        <fullName evidence="9">Imidazole acetol-phosphate transaminase</fullName>
    </alternativeName>
</protein>
<dbReference type="NCBIfam" id="TIGR01141">
    <property type="entry name" value="hisC"/>
    <property type="match status" value="1"/>
</dbReference>
<dbReference type="InterPro" id="IPR050106">
    <property type="entry name" value="HistidinolP_aminotransfase"/>
</dbReference>
<evidence type="ECO:0000256" key="8">
    <source>
        <dbReference type="ARBA" id="ARBA00047481"/>
    </source>
</evidence>
<dbReference type="CDD" id="cd00609">
    <property type="entry name" value="AAT_like"/>
    <property type="match status" value="1"/>
</dbReference>
<dbReference type="Gene3D" id="3.40.640.10">
    <property type="entry name" value="Type I PLP-dependent aspartate aminotransferase-like (Major domain)"/>
    <property type="match status" value="1"/>
</dbReference>
<comment type="pathway">
    <text evidence="2 9">Amino-acid biosynthesis; L-histidine biosynthesis; L-histidine from 5-phospho-alpha-D-ribose 1-diphosphate: step 7/9.</text>
</comment>
<dbReference type="Pfam" id="PF00155">
    <property type="entry name" value="Aminotran_1_2"/>
    <property type="match status" value="1"/>
</dbReference>
<comment type="subunit">
    <text evidence="4 9">Homodimer.</text>
</comment>
<dbReference type="InterPro" id="IPR015422">
    <property type="entry name" value="PyrdxlP-dep_Trfase_small"/>
</dbReference>
<accession>A0A2T4CZS0</accession>
<evidence type="ECO:0000256" key="2">
    <source>
        <dbReference type="ARBA" id="ARBA00005011"/>
    </source>
</evidence>
<evidence type="ECO:0000256" key="1">
    <source>
        <dbReference type="ARBA" id="ARBA00001933"/>
    </source>
</evidence>
<keyword evidence="5 9" id="KW-0032">Aminotransferase</keyword>
<evidence type="ECO:0000256" key="6">
    <source>
        <dbReference type="ARBA" id="ARBA00022679"/>
    </source>
</evidence>
<dbReference type="PANTHER" id="PTHR43643">
    <property type="entry name" value="HISTIDINOL-PHOSPHATE AMINOTRANSFERASE 2"/>
    <property type="match status" value="1"/>
</dbReference>
<sequence>MNLCDLAVESIAGLQPYVPGKPIEELQRQYGVRDVIKLASNESPIGPSQAAQAAIALATRDLTRYPDGNGYALKLALSEKFQIDANQITLGNGSNDVLELIARCFASPADEVIFSQHAFAVYPLVTQAIGATLVEVPAKQYGHDLTSMQRAITEKTKLIFIANPNNPTGTHIPATEVHTFLQSVADNVIVVLDEAYIEYGDEEVNSIDWLKQFPNLIICRTFSKAYGLAGLRVGFALSSPEIADLLNRLRQPFNVNHLAMSAAIAALGDEDYLQCAKQVNTEGMQQYIDGFDAMGLNYIPSKANFICVDVNTNAADIYEKLLQQGVIVRPVAGYGLPNHLRISIGLEHENQRCLEALANSLSEAK</sequence>
<dbReference type="AlphaFoldDB" id="A0A2T4CZS0"/>
<organism evidence="11">
    <name type="scientific">Pseudidiomarina aestuarii</name>
    <dbReference type="NCBI Taxonomy" id="624146"/>
    <lineage>
        <taxon>Bacteria</taxon>
        <taxon>Pseudomonadati</taxon>
        <taxon>Pseudomonadota</taxon>
        <taxon>Gammaproteobacteria</taxon>
        <taxon>Alteromonadales</taxon>
        <taxon>Idiomarinaceae</taxon>
        <taxon>Pseudidiomarina</taxon>
    </lineage>
</organism>
<gene>
    <name evidence="9" type="primary">hisC</name>
    <name evidence="11" type="ORF">C9940_00195</name>
</gene>
<dbReference type="EMBL" id="PYVN01000001">
    <property type="protein sequence ID" value="PTB86978.1"/>
    <property type="molecule type" value="Genomic_DNA"/>
</dbReference>
<dbReference type="GO" id="GO:0030170">
    <property type="term" value="F:pyridoxal phosphate binding"/>
    <property type="evidence" value="ECO:0007669"/>
    <property type="project" value="InterPro"/>
</dbReference>
<dbReference type="InterPro" id="IPR005861">
    <property type="entry name" value="HisP_aminotrans"/>
</dbReference>
<dbReference type="PANTHER" id="PTHR43643:SF3">
    <property type="entry name" value="HISTIDINOL-PHOSPHATE AMINOTRANSFERASE"/>
    <property type="match status" value="1"/>
</dbReference>
<keyword evidence="6 9" id="KW-0808">Transferase</keyword>
<evidence type="ECO:0000313" key="11">
    <source>
        <dbReference type="EMBL" id="PTB86978.1"/>
    </source>
</evidence>
<dbReference type="UniPathway" id="UPA00031">
    <property type="reaction ID" value="UER00012"/>
</dbReference>
<evidence type="ECO:0000256" key="3">
    <source>
        <dbReference type="ARBA" id="ARBA00007970"/>
    </source>
</evidence>
<dbReference type="SUPFAM" id="SSF53383">
    <property type="entry name" value="PLP-dependent transferases"/>
    <property type="match status" value="1"/>
</dbReference>
<name>A0A2T4CZS0_9GAMM</name>
<evidence type="ECO:0000256" key="5">
    <source>
        <dbReference type="ARBA" id="ARBA00022576"/>
    </source>
</evidence>
<dbReference type="GO" id="GO:0004400">
    <property type="term" value="F:histidinol-phosphate transaminase activity"/>
    <property type="evidence" value="ECO:0007669"/>
    <property type="project" value="UniProtKB-UniRule"/>
</dbReference>
<dbReference type="EC" id="2.6.1.9" evidence="9"/>
<dbReference type="InterPro" id="IPR015424">
    <property type="entry name" value="PyrdxlP-dep_Trfase"/>
</dbReference>
<keyword evidence="9" id="KW-0028">Amino-acid biosynthesis</keyword>
<feature type="modified residue" description="N6-(pyridoxal phosphate)lysine" evidence="9">
    <location>
        <position position="224"/>
    </location>
</feature>
<keyword evidence="7 9" id="KW-0663">Pyridoxal phosphate</keyword>
<comment type="cofactor">
    <cofactor evidence="1 9">
        <name>pyridoxal 5'-phosphate</name>
        <dbReference type="ChEBI" id="CHEBI:597326"/>
    </cofactor>
</comment>
<dbReference type="GO" id="GO:0000105">
    <property type="term" value="P:L-histidine biosynthetic process"/>
    <property type="evidence" value="ECO:0007669"/>
    <property type="project" value="UniProtKB-UniRule"/>
</dbReference>
<evidence type="ECO:0000259" key="10">
    <source>
        <dbReference type="Pfam" id="PF00155"/>
    </source>
</evidence>
<comment type="catalytic activity">
    <reaction evidence="8 9">
        <text>L-histidinol phosphate + 2-oxoglutarate = 3-(imidazol-4-yl)-2-oxopropyl phosphate + L-glutamate</text>
        <dbReference type="Rhea" id="RHEA:23744"/>
        <dbReference type="ChEBI" id="CHEBI:16810"/>
        <dbReference type="ChEBI" id="CHEBI:29985"/>
        <dbReference type="ChEBI" id="CHEBI:57766"/>
        <dbReference type="ChEBI" id="CHEBI:57980"/>
        <dbReference type="EC" id="2.6.1.9"/>
    </reaction>
</comment>
<dbReference type="Gene3D" id="3.90.1150.10">
    <property type="entry name" value="Aspartate Aminotransferase, domain 1"/>
    <property type="match status" value="1"/>
</dbReference>
<reference evidence="11" key="1">
    <citation type="submission" date="2018-03" db="EMBL/GenBank/DDBJ databases">
        <title>Cross-interface Injection: A General Nanoliter Liquid Handling Method Applied to Single Cells Genome Amplification Automated Nanoliter Liquid Handling Applied to Single Cell Multiple Displacement Amplification.</title>
        <authorList>
            <person name="Yun J."/>
            <person name="Xu P."/>
            <person name="Xu J."/>
            <person name="Dai X."/>
            <person name="Wang Y."/>
            <person name="Zheng X."/>
            <person name="Cao C."/>
            <person name="Yi Q."/>
            <person name="Zhu Y."/>
            <person name="Wang L."/>
            <person name="Dong Z."/>
            <person name="Huang Y."/>
            <person name="Huang L."/>
            <person name="Du W."/>
        </authorList>
    </citation>
    <scope>NUCLEOTIDE SEQUENCE [LARGE SCALE GENOMIC DNA]</scope>
    <source>
        <strain evidence="11">Z-D3-2</strain>
    </source>
</reference>
<feature type="domain" description="Aminotransferase class I/classII large" evidence="10">
    <location>
        <begin position="34"/>
        <end position="356"/>
    </location>
</feature>
<evidence type="ECO:0000256" key="9">
    <source>
        <dbReference type="HAMAP-Rule" id="MF_01023"/>
    </source>
</evidence>
<dbReference type="HAMAP" id="MF_01023">
    <property type="entry name" value="HisC_aminotrans_2"/>
    <property type="match status" value="1"/>
</dbReference>
<dbReference type="InterPro" id="IPR004839">
    <property type="entry name" value="Aminotransferase_I/II_large"/>
</dbReference>
<dbReference type="InterPro" id="IPR015421">
    <property type="entry name" value="PyrdxlP-dep_Trfase_major"/>
</dbReference>
<proteinExistence type="inferred from homology"/>
<comment type="similarity">
    <text evidence="3 9">Belongs to the class-II pyridoxal-phosphate-dependent aminotransferase family. Histidinol-phosphate aminotransferase subfamily.</text>
</comment>
<dbReference type="InterPro" id="IPR001917">
    <property type="entry name" value="Aminotrans_II_pyridoxalP_BS"/>
</dbReference>
<comment type="caution">
    <text evidence="11">The sequence shown here is derived from an EMBL/GenBank/DDBJ whole genome shotgun (WGS) entry which is preliminary data.</text>
</comment>
<keyword evidence="9" id="KW-0368">Histidine biosynthesis</keyword>
<dbReference type="PROSITE" id="PS00599">
    <property type="entry name" value="AA_TRANSFER_CLASS_2"/>
    <property type="match status" value="1"/>
</dbReference>
<evidence type="ECO:0000256" key="4">
    <source>
        <dbReference type="ARBA" id="ARBA00011738"/>
    </source>
</evidence>
<evidence type="ECO:0000256" key="7">
    <source>
        <dbReference type="ARBA" id="ARBA00022898"/>
    </source>
</evidence>